<dbReference type="AlphaFoldDB" id="A0AA36LZR7"/>
<gene>
    <name evidence="1" type="ORF">CYNAS_LOCUS6617</name>
</gene>
<name>A0AA36LZR7_CYLNA</name>
<accession>A0AA36LZR7</accession>
<reference evidence="1" key="1">
    <citation type="submission" date="2023-07" db="EMBL/GenBank/DDBJ databases">
        <authorList>
            <consortium name="CYATHOMIX"/>
        </authorList>
    </citation>
    <scope>NUCLEOTIDE SEQUENCE</scope>
    <source>
        <strain evidence="1">N/A</strain>
    </source>
</reference>
<sequence length="128" mass="14436">MGDDGRQSPQDTYEELHEEEVFAEKMASGQSESIPLDRRDLRSVLDAIRSENQFPSTSSASTFKRERQEYSRRIARITGEGDYPTMALTAELQEALDELDRMAATFYAMRHPMLADGGFAITNDASYS</sequence>
<evidence type="ECO:0000313" key="1">
    <source>
        <dbReference type="EMBL" id="CAJ0594634.1"/>
    </source>
</evidence>
<dbReference type="EMBL" id="CATQJL010000112">
    <property type="protein sequence ID" value="CAJ0594634.1"/>
    <property type="molecule type" value="Genomic_DNA"/>
</dbReference>
<comment type="caution">
    <text evidence="1">The sequence shown here is derived from an EMBL/GenBank/DDBJ whole genome shotgun (WGS) entry which is preliminary data.</text>
</comment>
<organism evidence="1 2">
    <name type="scientific">Cylicocyclus nassatus</name>
    <name type="common">Nematode worm</name>
    <dbReference type="NCBI Taxonomy" id="53992"/>
    <lineage>
        <taxon>Eukaryota</taxon>
        <taxon>Metazoa</taxon>
        <taxon>Ecdysozoa</taxon>
        <taxon>Nematoda</taxon>
        <taxon>Chromadorea</taxon>
        <taxon>Rhabditida</taxon>
        <taxon>Rhabditina</taxon>
        <taxon>Rhabditomorpha</taxon>
        <taxon>Strongyloidea</taxon>
        <taxon>Strongylidae</taxon>
        <taxon>Cylicocyclus</taxon>
    </lineage>
</organism>
<evidence type="ECO:0000313" key="2">
    <source>
        <dbReference type="Proteomes" id="UP001176961"/>
    </source>
</evidence>
<proteinExistence type="predicted"/>
<keyword evidence="2" id="KW-1185">Reference proteome</keyword>
<dbReference type="Proteomes" id="UP001176961">
    <property type="component" value="Unassembled WGS sequence"/>
</dbReference>
<protein>
    <submittedName>
        <fullName evidence="1">Uncharacterized protein</fullName>
    </submittedName>
</protein>